<evidence type="ECO:0000256" key="12">
    <source>
        <dbReference type="ARBA" id="ARBA00023128"/>
    </source>
</evidence>
<keyword evidence="9" id="KW-0249">Electron transport</keyword>
<evidence type="ECO:0000256" key="6">
    <source>
        <dbReference type="ARBA" id="ARBA00022660"/>
    </source>
</evidence>
<evidence type="ECO:0000256" key="15">
    <source>
        <dbReference type="ARBA" id="ARBA00049551"/>
    </source>
</evidence>
<evidence type="ECO:0000256" key="3">
    <source>
        <dbReference type="ARBA" id="ARBA00012944"/>
    </source>
</evidence>
<dbReference type="PANTHER" id="PTHR11435:SF1">
    <property type="entry name" value="NADH-UBIQUINONE OXIDOREDUCTASE CHAIN 6"/>
    <property type="match status" value="1"/>
</dbReference>
<gene>
    <name evidence="17" type="primary">nad6</name>
</gene>
<keyword evidence="5" id="KW-0813">Transport</keyword>
<feature type="transmembrane region" description="Helical" evidence="16">
    <location>
        <begin position="48"/>
        <end position="70"/>
    </location>
</feature>
<sequence>MVKFLIIMNWFMSISFSFLTHPLSLGFNLLIQTILISLITGLMNFNYWFSYILFLVMIGGMLILFIYMTSIASNKKFSISKPMILISILILTIMMFLYFFDDFFFSMFNINQEMMYYSMNPKNSYSLNKFMNYPNMFMLTLIFIYLLISLIAVAKIASPKMGALRQKF</sequence>
<dbReference type="InterPro" id="IPR050269">
    <property type="entry name" value="ComplexI_Subunit6"/>
</dbReference>
<dbReference type="PANTHER" id="PTHR11435">
    <property type="entry name" value="NADH UBIQUINONE OXIDOREDUCTASE SUBUNIT ND6"/>
    <property type="match status" value="1"/>
</dbReference>
<dbReference type="EC" id="7.1.1.2" evidence="3"/>
<accession>A0A346RG98</accession>
<dbReference type="GO" id="GO:0008137">
    <property type="term" value="F:NADH dehydrogenase (ubiquinone) activity"/>
    <property type="evidence" value="ECO:0007669"/>
    <property type="project" value="UniProtKB-EC"/>
</dbReference>
<keyword evidence="7 16" id="KW-0812">Transmembrane</keyword>
<evidence type="ECO:0000256" key="4">
    <source>
        <dbReference type="ARBA" id="ARBA00021095"/>
    </source>
</evidence>
<evidence type="ECO:0000256" key="1">
    <source>
        <dbReference type="ARBA" id="ARBA00004225"/>
    </source>
</evidence>
<protein>
    <recommendedName>
        <fullName evidence="4">NADH-ubiquinone oxidoreductase chain 6</fullName>
        <ecNumber evidence="3">7.1.1.2</ecNumber>
    </recommendedName>
    <alternativeName>
        <fullName evidence="14">NADH dehydrogenase subunit 6</fullName>
    </alternativeName>
</protein>
<keyword evidence="10 16" id="KW-1133">Transmembrane helix</keyword>
<evidence type="ECO:0000256" key="11">
    <source>
        <dbReference type="ARBA" id="ARBA00023027"/>
    </source>
</evidence>
<keyword evidence="12 17" id="KW-0496">Mitochondrion</keyword>
<keyword evidence="8" id="KW-1278">Translocase</keyword>
<evidence type="ECO:0000256" key="13">
    <source>
        <dbReference type="ARBA" id="ARBA00023136"/>
    </source>
</evidence>
<feature type="transmembrane region" description="Helical" evidence="16">
    <location>
        <begin position="82"/>
        <end position="100"/>
    </location>
</feature>
<comment type="subcellular location">
    <subcellularLocation>
        <location evidence="1">Mitochondrion membrane</location>
        <topology evidence="1">Multi-pass membrane protein</topology>
    </subcellularLocation>
</comment>
<dbReference type="GO" id="GO:0031966">
    <property type="term" value="C:mitochondrial membrane"/>
    <property type="evidence" value="ECO:0007669"/>
    <property type="project" value="UniProtKB-SubCell"/>
</dbReference>
<evidence type="ECO:0000313" key="17">
    <source>
        <dbReference type="EMBL" id="AXS65095.1"/>
    </source>
</evidence>
<name>A0A346RG98_9CUCU</name>
<evidence type="ECO:0000256" key="8">
    <source>
        <dbReference type="ARBA" id="ARBA00022967"/>
    </source>
</evidence>
<keyword evidence="13 16" id="KW-0472">Membrane</keyword>
<evidence type="ECO:0000256" key="9">
    <source>
        <dbReference type="ARBA" id="ARBA00022982"/>
    </source>
</evidence>
<evidence type="ECO:0000256" key="5">
    <source>
        <dbReference type="ARBA" id="ARBA00022448"/>
    </source>
</evidence>
<dbReference type="EMBL" id="MG193357">
    <property type="protein sequence ID" value="AXS65095.1"/>
    <property type="molecule type" value="Genomic_DNA"/>
</dbReference>
<feature type="transmembrane region" description="Helical" evidence="16">
    <location>
        <begin position="136"/>
        <end position="157"/>
    </location>
</feature>
<evidence type="ECO:0000256" key="14">
    <source>
        <dbReference type="ARBA" id="ARBA00031019"/>
    </source>
</evidence>
<feature type="transmembrane region" description="Helical" evidence="16">
    <location>
        <begin position="21"/>
        <end position="42"/>
    </location>
</feature>
<geneLocation type="mitochondrion" evidence="17"/>
<organism evidence="17">
    <name type="scientific">Cucujoidea sp. 8 KM-2017</name>
    <dbReference type="NCBI Taxonomy" id="2219389"/>
    <lineage>
        <taxon>Eukaryota</taxon>
        <taxon>Metazoa</taxon>
        <taxon>Ecdysozoa</taxon>
        <taxon>Arthropoda</taxon>
        <taxon>Hexapoda</taxon>
        <taxon>Insecta</taxon>
        <taxon>Pterygota</taxon>
        <taxon>Neoptera</taxon>
        <taxon>Endopterygota</taxon>
        <taxon>Coleoptera</taxon>
        <taxon>Polyphaga</taxon>
        <taxon>Cucujiformia</taxon>
    </lineage>
</organism>
<keyword evidence="11" id="KW-0520">NAD</keyword>
<keyword evidence="6" id="KW-0679">Respiratory chain</keyword>
<proteinExistence type="inferred from homology"/>
<evidence type="ECO:0000256" key="2">
    <source>
        <dbReference type="ARBA" id="ARBA00005698"/>
    </source>
</evidence>
<comment type="catalytic activity">
    <reaction evidence="15">
        <text>a ubiquinone + NADH + 5 H(+)(in) = a ubiquinol + NAD(+) + 4 H(+)(out)</text>
        <dbReference type="Rhea" id="RHEA:29091"/>
        <dbReference type="Rhea" id="RHEA-COMP:9565"/>
        <dbReference type="Rhea" id="RHEA-COMP:9566"/>
        <dbReference type="ChEBI" id="CHEBI:15378"/>
        <dbReference type="ChEBI" id="CHEBI:16389"/>
        <dbReference type="ChEBI" id="CHEBI:17976"/>
        <dbReference type="ChEBI" id="CHEBI:57540"/>
        <dbReference type="ChEBI" id="CHEBI:57945"/>
        <dbReference type="EC" id="7.1.1.2"/>
    </reaction>
</comment>
<dbReference type="AlphaFoldDB" id="A0A346RG98"/>
<reference evidence="17" key="1">
    <citation type="journal article" date="2018" name="J. ISSAAS">
        <title>The contribution of mitochondrial metagenomics to large-scale data mining and phylogenetic analysis of Coleoptera.</title>
        <authorList>
            <person name="Miller K."/>
            <person name="Linard B."/>
            <person name="Motyka M."/>
            <person name="Bocek M."/>
            <person name="Vogler A.P."/>
        </authorList>
    </citation>
    <scope>NUCLEOTIDE SEQUENCE</scope>
</reference>
<evidence type="ECO:0000256" key="10">
    <source>
        <dbReference type="ARBA" id="ARBA00022989"/>
    </source>
</evidence>
<evidence type="ECO:0000256" key="7">
    <source>
        <dbReference type="ARBA" id="ARBA00022692"/>
    </source>
</evidence>
<comment type="similarity">
    <text evidence="2">Belongs to the complex I subunit 6 family.</text>
</comment>
<evidence type="ECO:0000256" key="16">
    <source>
        <dbReference type="SAM" id="Phobius"/>
    </source>
</evidence>